<dbReference type="PANTHER" id="PTHR48078">
    <property type="entry name" value="THREONINE DEHYDRATASE, MITOCHONDRIAL-RELATED"/>
    <property type="match status" value="1"/>
</dbReference>
<dbReference type="GO" id="GO:0003941">
    <property type="term" value="F:L-serine ammonia-lyase activity"/>
    <property type="evidence" value="ECO:0007669"/>
    <property type="project" value="TreeGrafter"/>
</dbReference>
<dbReference type="Pfam" id="PF00291">
    <property type="entry name" value="PALP"/>
    <property type="match status" value="1"/>
</dbReference>
<dbReference type="GO" id="GO:0006567">
    <property type="term" value="P:L-threonine catabolic process"/>
    <property type="evidence" value="ECO:0007669"/>
    <property type="project" value="TreeGrafter"/>
</dbReference>
<dbReference type="RefSeq" id="WP_170147298.1">
    <property type="nucleotide sequence ID" value="NZ_JAHBRY010000001.1"/>
</dbReference>
<dbReference type="Gene3D" id="3.40.50.1100">
    <property type="match status" value="2"/>
</dbReference>
<dbReference type="EMBL" id="QJJK01000007">
    <property type="protein sequence ID" value="PXW57222.1"/>
    <property type="molecule type" value="Genomic_DNA"/>
</dbReference>
<organism evidence="5 6">
    <name type="scientific">Chelatococcus asaccharovorans</name>
    <dbReference type="NCBI Taxonomy" id="28210"/>
    <lineage>
        <taxon>Bacteria</taxon>
        <taxon>Pseudomonadati</taxon>
        <taxon>Pseudomonadota</taxon>
        <taxon>Alphaproteobacteria</taxon>
        <taxon>Hyphomicrobiales</taxon>
        <taxon>Chelatococcaceae</taxon>
        <taxon>Chelatococcus</taxon>
    </lineage>
</organism>
<reference evidence="5 6" key="1">
    <citation type="submission" date="2018-05" db="EMBL/GenBank/DDBJ databases">
        <title>Genomic Encyclopedia of Type Strains, Phase IV (KMG-IV): sequencing the most valuable type-strain genomes for metagenomic binning, comparative biology and taxonomic classification.</title>
        <authorList>
            <person name="Goeker M."/>
        </authorList>
    </citation>
    <scope>NUCLEOTIDE SEQUENCE [LARGE SCALE GENOMIC DNA]</scope>
    <source>
        <strain evidence="5 6">DSM 6462</strain>
    </source>
</reference>
<dbReference type="GO" id="GO:0004794">
    <property type="term" value="F:threonine deaminase activity"/>
    <property type="evidence" value="ECO:0007669"/>
    <property type="project" value="TreeGrafter"/>
</dbReference>
<dbReference type="InterPro" id="IPR001926">
    <property type="entry name" value="TrpB-like_PALP"/>
</dbReference>
<dbReference type="GO" id="GO:0009097">
    <property type="term" value="P:isoleucine biosynthetic process"/>
    <property type="evidence" value="ECO:0007669"/>
    <property type="project" value="TreeGrafter"/>
</dbReference>
<dbReference type="GO" id="GO:0006565">
    <property type="term" value="P:L-serine catabolic process"/>
    <property type="evidence" value="ECO:0007669"/>
    <property type="project" value="TreeGrafter"/>
</dbReference>
<keyword evidence="2" id="KW-0663">Pyridoxal phosphate</keyword>
<evidence type="ECO:0000256" key="1">
    <source>
        <dbReference type="ARBA" id="ARBA00001933"/>
    </source>
</evidence>
<evidence type="ECO:0000313" key="5">
    <source>
        <dbReference type="EMBL" id="PXW57222.1"/>
    </source>
</evidence>
<proteinExistence type="predicted"/>
<keyword evidence="6" id="KW-1185">Reference proteome</keyword>
<dbReference type="PANTHER" id="PTHR48078:SF6">
    <property type="entry name" value="L-THREONINE DEHYDRATASE CATABOLIC TDCB"/>
    <property type="match status" value="1"/>
</dbReference>
<sequence>MTDDLNRAWLTNVKTGTRYPIGPTLRAPDDGGEISVTFDLDAAAEVFAARWKTAGSMWERFGAVLTPFDQSHVVSIGEGNTPLVRSERFARELGLKNLFFKLEGSNPTGSFKDRQMSVAISMGRSWGRSRYATVSSGNVGNALSAYCAKAGYDAIVLVAEDTADGKRDQISVYGAQLYLVPAPTPGHVRSYWQLYADLGAFCAARDIVPMISARPVNPFMVEGTKTIAFEITASLGQVPDMVFCCVGGGGLLGGVYKGFQELVGLAQATAIPVIHGGQRIDRNYAPIDKLHEEPYASGDYYLPLDGDWADGAIKATGGTLTPLGADAIAEAQTWLATKEGIFAEPQGAYAAAALMAAARRGEIDPEATVTCVVTGIGLKDMGAARRFAEFAPQRPPIKATGLDDLRI</sequence>
<dbReference type="Proteomes" id="UP000248021">
    <property type="component" value="Unassembled WGS sequence"/>
</dbReference>
<protein>
    <submittedName>
        <fullName evidence="5">Threonine synthase</fullName>
    </submittedName>
</protein>
<dbReference type="SUPFAM" id="SSF53686">
    <property type="entry name" value="Tryptophan synthase beta subunit-like PLP-dependent enzymes"/>
    <property type="match status" value="1"/>
</dbReference>
<dbReference type="InterPro" id="IPR036052">
    <property type="entry name" value="TrpB-like_PALP_sf"/>
</dbReference>
<name>A0A2V3U4N3_9HYPH</name>
<comment type="cofactor">
    <cofactor evidence="1">
        <name>pyridoxal 5'-phosphate</name>
        <dbReference type="ChEBI" id="CHEBI:597326"/>
    </cofactor>
</comment>
<dbReference type="AlphaFoldDB" id="A0A2V3U4N3"/>
<accession>A0A2V3U4N3</accession>
<comment type="caution">
    <text evidence="5">The sequence shown here is derived from an EMBL/GenBank/DDBJ whole genome shotgun (WGS) entry which is preliminary data.</text>
</comment>
<gene>
    <name evidence="5" type="ORF">C7450_107262</name>
</gene>
<feature type="domain" description="Tryptophan synthase beta chain-like PALP" evidence="4">
    <location>
        <begin position="75"/>
        <end position="375"/>
    </location>
</feature>
<keyword evidence="3" id="KW-0456">Lyase</keyword>
<dbReference type="InterPro" id="IPR050147">
    <property type="entry name" value="Ser/Thr_Dehydratase"/>
</dbReference>
<evidence type="ECO:0000256" key="3">
    <source>
        <dbReference type="ARBA" id="ARBA00023239"/>
    </source>
</evidence>
<evidence type="ECO:0000313" key="6">
    <source>
        <dbReference type="Proteomes" id="UP000248021"/>
    </source>
</evidence>
<evidence type="ECO:0000256" key="2">
    <source>
        <dbReference type="ARBA" id="ARBA00022898"/>
    </source>
</evidence>
<evidence type="ECO:0000259" key="4">
    <source>
        <dbReference type="Pfam" id="PF00291"/>
    </source>
</evidence>